<accession>A0A9E8LS93</accession>
<dbReference type="CDD" id="cd22359">
    <property type="entry name" value="SfsA-like_bacterial"/>
    <property type="match status" value="1"/>
</dbReference>
<dbReference type="EMBL" id="CP106878">
    <property type="protein sequence ID" value="WAA08601.1"/>
    <property type="molecule type" value="Genomic_DNA"/>
</dbReference>
<dbReference type="HAMAP" id="MF_00095">
    <property type="entry name" value="SfsA"/>
    <property type="match status" value="1"/>
</dbReference>
<dbReference type="InterPro" id="IPR040452">
    <property type="entry name" value="SfsA_C"/>
</dbReference>
<dbReference type="NCBIfam" id="TIGR00230">
    <property type="entry name" value="sfsA"/>
    <property type="match status" value="1"/>
</dbReference>
<dbReference type="AlphaFoldDB" id="A0A9E8LS93"/>
<evidence type="ECO:0000256" key="1">
    <source>
        <dbReference type="HAMAP-Rule" id="MF_00095"/>
    </source>
</evidence>
<dbReference type="PANTHER" id="PTHR30545:SF2">
    <property type="entry name" value="SUGAR FERMENTATION STIMULATION PROTEIN A"/>
    <property type="match status" value="1"/>
</dbReference>
<evidence type="ECO:0000259" key="3">
    <source>
        <dbReference type="Pfam" id="PF17746"/>
    </source>
</evidence>
<feature type="domain" description="SfsA N-terminal OB" evidence="3">
    <location>
        <begin position="12"/>
        <end position="77"/>
    </location>
</feature>
<name>A0A9E8LS93_9BACI</name>
<dbReference type="Pfam" id="PF03749">
    <property type="entry name" value="SfsA"/>
    <property type="match status" value="1"/>
</dbReference>
<dbReference type="InterPro" id="IPR005224">
    <property type="entry name" value="SfsA"/>
</dbReference>
<organism evidence="4 5">
    <name type="scientific">Fervidibacillus albus</name>
    <dbReference type="NCBI Taxonomy" id="2980026"/>
    <lineage>
        <taxon>Bacteria</taxon>
        <taxon>Bacillati</taxon>
        <taxon>Bacillota</taxon>
        <taxon>Bacilli</taxon>
        <taxon>Bacillales</taxon>
        <taxon>Bacillaceae</taxon>
        <taxon>Fervidibacillus</taxon>
    </lineage>
</organism>
<sequence>MDYDKIEIGTFIRRVNRFIAEVDIHGKMERVHVKNTGRLKELLKEGATVSLEVSNNPNRKTKYSVVAVNREGMWVNIDSQAPNIVVFDAIKSDQIKELLPLNIFDVKREVKFKNSRFDLSFQGKDTKGLMEVKGVTLKKNDTALFPDAPTERGTKHVYEMIDAVADGYVGVLFFLIQMSGCRIFSANEMMDPSFAKALREAKKIGVRILAYDSIVTEKGLTIGKSADVHI</sequence>
<proteinExistence type="inferred from homology"/>
<dbReference type="Proteomes" id="UP001164718">
    <property type="component" value="Chromosome"/>
</dbReference>
<protein>
    <recommendedName>
        <fullName evidence="1">Sugar fermentation stimulation protein homolog</fullName>
    </recommendedName>
</protein>
<dbReference type="Gene3D" id="2.40.50.580">
    <property type="match status" value="1"/>
</dbReference>
<evidence type="ECO:0000313" key="4">
    <source>
        <dbReference type="EMBL" id="WAA08601.1"/>
    </source>
</evidence>
<dbReference type="KEGG" id="faf:OE104_08065"/>
<dbReference type="GO" id="GO:0003677">
    <property type="term" value="F:DNA binding"/>
    <property type="evidence" value="ECO:0007669"/>
    <property type="project" value="InterPro"/>
</dbReference>
<keyword evidence="5" id="KW-1185">Reference proteome</keyword>
<comment type="similarity">
    <text evidence="1">Belongs to the SfsA family.</text>
</comment>
<evidence type="ECO:0000259" key="2">
    <source>
        <dbReference type="Pfam" id="PF03749"/>
    </source>
</evidence>
<dbReference type="PANTHER" id="PTHR30545">
    <property type="entry name" value="SUGAR FERMENTATION STIMULATION PROTEIN A"/>
    <property type="match status" value="1"/>
</dbReference>
<reference evidence="4" key="1">
    <citation type="submission" date="2022-09" db="EMBL/GenBank/DDBJ databases">
        <title>Complete Genomes of Fervidibacillus albus and Fervidibacillus halotolerans isolated from tidal flat sediments.</title>
        <authorList>
            <person name="Kwon K.K."/>
            <person name="Yang S.-H."/>
            <person name="Park M.J."/>
            <person name="Oh H.-M."/>
        </authorList>
    </citation>
    <scope>NUCLEOTIDE SEQUENCE</scope>
    <source>
        <strain evidence="4">MEBiC13591</strain>
    </source>
</reference>
<dbReference type="InterPro" id="IPR041465">
    <property type="entry name" value="SfsA_N"/>
</dbReference>
<dbReference type="Gene3D" id="3.40.1350.60">
    <property type="match status" value="1"/>
</dbReference>
<gene>
    <name evidence="1 4" type="primary">sfsA</name>
    <name evidence="4" type="ORF">OE104_08065</name>
</gene>
<feature type="domain" description="Sugar fermentation stimulation protein C-terminal" evidence="2">
    <location>
        <begin position="80"/>
        <end position="218"/>
    </location>
</feature>
<dbReference type="RefSeq" id="WP_275416379.1">
    <property type="nucleotide sequence ID" value="NZ_CP106878.1"/>
</dbReference>
<dbReference type="Pfam" id="PF17746">
    <property type="entry name" value="SfsA_N"/>
    <property type="match status" value="1"/>
</dbReference>
<evidence type="ECO:0000313" key="5">
    <source>
        <dbReference type="Proteomes" id="UP001164718"/>
    </source>
</evidence>